<accession>A0A699R5S1</accession>
<evidence type="ECO:0000313" key="2">
    <source>
        <dbReference type="EMBL" id="GFC80417.1"/>
    </source>
</evidence>
<feature type="compositionally biased region" description="Basic and acidic residues" evidence="1">
    <location>
        <begin position="17"/>
        <end position="26"/>
    </location>
</feature>
<reference evidence="2" key="1">
    <citation type="journal article" date="2019" name="Sci. Rep.">
        <title>Draft genome of Tanacetum cinerariifolium, the natural source of mosquito coil.</title>
        <authorList>
            <person name="Yamashiro T."/>
            <person name="Shiraishi A."/>
            <person name="Satake H."/>
            <person name="Nakayama K."/>
        </authorList>
    </citation>
    <scope>NUCLEOTIDE SEQUENCE</scope>
</reference>
<evidence type="ECO:0000256" key="1">
    <source>
        <dbReference type="SAM" id="MobiDB-lite"/>
    </source>
</evidence>
<proteinExistence type="predicted"/>
<dbReference type="AlphaFoldDB" id="A0A699R5S1"/>
<organism evidence="2">
    <name type="scientific">Tanacetum cinerariifolium</name>
    <name type="common">Dalmatian daisy</name>
    <name type="synonym">Chrysanthemum cinerariifolium</name>
    <dbReference type="NCBI Taxonomy" id="118510"/>
    <lineage>
        <taxon>Eukaryota</taxon>
        <taxon>Viridiplantae</taxon>
        <taxon>Streptophyta</taxon>
        <taxon>Embryophyta</taxon>
        <taxon>Tracheophyta</taxon>
        <taxon>Spermatophyta</taxon>
        <taxon>Magnoliopsida</taxon>
        <taxon>eudicotyledons</taxon>
        <taxon>Gunneridae</taxon>
        <taxon>Pentapetalae</taxon>
        <taxon>asterids</taxon>
        <taxon>campanulids</taxon>
        <taxon>Asterales</taxon>
        <taxon>Asteraceae</taxon>
        <taxon>Asteroideae</taxon>
        <taxon>Anthemideae</taxon>
        <taxon>Anthemidinae</taxon>
        <taxon>Tanacetum</taxon>
    </lineage>
</organism>
<protein>
    <submittedName>
        <fullName evidence="2">Uncharacterized protein</fullName>
    </submittedName>
</protein>
<gene>
    <name evidence="2" type="ORF">Tci_852387</name>
</gene>
<dbReference type="EMBL" id="BKCJ011074982">
    <property type="protein sequence ID" value="GFC80417.1"/>
    <property type="molecule type" value="Genomic_DNA"/>
</dbReference>
<comment type="caution">
    <text evidence="2">The sequence shown here is derived from an EMBL/GenBank/DDBJ whole genome shotgun (WGS) entry which is preliminary data.</text>
</comment>
<feature type="region of interest" description="Disordered" evidence="1">
    <location>
        <begin position="1"/>
        <end position="26"/>
    </location>
</feature>
<name>A0A699R5S1_TANCI</name>
<sequence length="26" mass="2804">MGKFDGGRSQPGPMESTDIKKGTKNH</sequence>
<feature type="non-terminal residue" evidence="2">
    <location>
        <position position="26"/>
    </location>
</feature>